<dbReference type="SUPFAM" id="SSF51735">
    <property type="entry name" value="NAD(P)-binding Rossmann-fold domains"/>
    <property type="match status" value="1"/>
</dbReference>
<sequence>MTIGVALLSIATGLVSTGLGGTGGSGGLYGGFVPQIVRTTASYTGTIVGFLLLVTAIGLRRGFRSAWYASTVLVLLAAMHGILQSTPYSLFLVVGSLATLPLLIRHRHRFERPIEPTTTQIAAAAAVVGSQLYGTIGAYALRGYFDGIDGNDAIFEAFYFTVVTASTVGYGDIQPTRPFAQAFGMTVIVLGTGSFAVALGVLFTPIVENSFSSALGRTTNANIELMEDHILVLGYGQLLTEWILDELTSGDDYVLVIDDDSLVEQLRSKKRNVIHGDPTDEELLERVGIDRAQSVLVATDDDADDALTVLTARQLNPDVRIVAGANDHENVKKFRRAGADIVVSPAFVGRMLVKAALGGEHVEELAEQLAGDRTNRTLDDF</sequence>
<comment type="caution">
    <text evidence="4">The sequence shown here is derived from an EMBL/GenBank/DDBJ whole genome shotgun (WGS) entry which is preliminary data.</text>
</comment>
<accession>A0AAV3UES4</accession>
<reference evidence="4 5" key="1">
    <citation type="journal article" date="2019" name="Int. J. Syst. Evol. Microbiol.">
        <title>The Global Catalogue of Microorganisms (GCM) 10K type strain sequencing project: providing services to taxonomists for standard genome sequencing and annotation.</title>
        <authorList>
            <consortium name="The Broad Institute Genomics Platform"/>
            <consortium name="The Broad Institute Genome Sequencing Center for Infectious Disease"/>
            <person name="Wu L."/>
            <person name="Ma J."/>
        </authorList>
    </citation>
    <scope>NUCLEOTIDE SEQUENCE [LARGE SCALE GENOMIC DNA]</scope>
    <source>
        <strain evidence="4 5">JCM 17504</strain>
    </source>
</reference>
<evidence type="ECO:0000313" key="5">
    <source>
        <dbReference type="Proteomes" id="UP001501729"/>
    </source>
</evidence>
<dbReference type="PANTHER" id="PTHR43833:SF9">
    <property type="entry name" value="POTASSIUM CHANNEL PROTEIN YUGO-RELATED"/>
    <property type="match status" value="1"/>
</dbReference>
<keyword evidence="2" id="KW-1133">Transmembrane helix</keyword>
<gene>
    <name evidence="4" type="ORF">GCM10025751_14850</name>
</gene>
<proteinExistence type="predicted"/>
<dbReference type="Gene3D" id="3.40.50.720">
    <property type="entry name" value="NAD(P)-binding Rossmann-like Domain"/>
    <property type="match status" value="1"/>
</dbReference>
<dbReference type="GO" id="GO:0005886">
    <property type="term" value="C:plasma membrane"/>
    <property type="evidence" value="ECO:0007669"/>
    <property type="project" value="UniProtKB-SubCell"/>
</dbReference>
<dbReference type="Pfam" id="PF02254">
    <property type="entry name" value="TrkA_N"/>
    <property type="match status" value="1"/>
</dbReference>
<dbReference type="GO" id="GO:0006813">
    <property type="term" value="P:potassium ion transport"/>
    <property type="evidence" value="ECO:0007669"/>
    <property type="project" value="InterPro"/>
</dbReference>
<dbReference type="InterPro" id="IPR050721">
    <property type="entry name" value="Trk_Ktr_HKT_K-transport"/>
</dbReference>
<dbReference type="Pfam" id="PF07885">
    <property type="entry name" value="Ion_trans_2"/>
    <property type="match status" value="1"/>
</dbReference>
<dbReference type="PROSITE" id="PS51201">
    <property type="entry name" value="RCK_N"/>
    <property type="match status" value="1"/>
</dbReference>
<evidence type="ECO:0000259" key="3">
    <source>
        <dbReference type="PROSITE" id="PS51201"/>
    </source>
</evidence>
<keyword evidence="5" id="KW-1185">Reference proteome</keyword>
<feature type="transmembrane region" description="Helical" evidence="2">
    <location>
        <begin position="89"/>
        <end position="106"/>
    </location>
</feature>
<name>A0AAV3UES4_9EURY</name>
<evidence type="ECO:0000313" key="4">
    <source>
        <dbReference type="EMBL" id="GAA5046080.1"/>
    </source>
</evidence>
<evidence type="ECO:0000256" key="2">
    <source>
        <dbReference type="SAM" id="Phobius"/>
    </source>
</evidence>
<organism evidence="4 5">
    <name type="scientific">Haladaptatus pallidirubidus</name>
    <dbReference type="NCBI Taxonomy" id="1008152"/>
    <lineage>
        <taxon>Archaea</taxon>
        <taxon>Methanobacteriati</taxon>
        <taxon>Methanobacteriota</taxon>
        <taxon>Stenosarchaea group</taxon>
        <taxon>Halobacteria</taxon>
        <taxon>Halobacteriales</taxon>
        <taxon>Haladaptataceae</taxon>
        <taxon>Haladaptatus</taxon>
    </lineage>
</organism>
<keyword evidence="2" id="KW-0812">Transmembrane</keyword>
<protein>
    <submittedName>
        <fullName evidence="4">NAD-binding protein</fullName>
    </submittedName>
</protein>
<comment type="subcellular location">
    <subcellularLocation>
        <location evidence="1">Cell membrane</location>
        <topology evidence="1">Multi-pass membrane protein</topology>
    </subcellularLocation>
</comment>
<dbReference type="PANTHER" id="PTHR43833">
    <property type="entry name" value="POTASSIUM CHANNEL PROTEIN 2-RELATED-RELATED"/>
    <property type="match status" value="1"/>
</dbReference>
<evidence type="ECO:0000256" key="1">
    <source>
        <dbReference type="ARBA" id="ARBA00004651"/>
    </source>
</evidence>
<dbReference type="Proteomes" id="UP001501729">
    <property type="component" value="Unassembled WGS sequence"/>
</dbReference>
<feature type="transmembrane region" description="Helical" evidence="2">
    <location>
        <begin position="182"/>
        <end position="203"/>
    </location>
</feature>
<dbReference type="InterPro" id="IPR003148">
    <property type="entry name" value="RCK_N"/>
</dbReference>
<feature type="transmembrane region" description="Helical" evidence="2">
    <location>
        <begin position="153"/>
        <end position="170"/>
    </location>
</feature>
<feature type="transmembrane region" description="Helical" evidence="2">
    <location>
        <begin position="118"/>
        <end position="141"/>
    </location>
</feature>
<dbReference type="InterPro" id="IPR013099">
    <property type="entry name" value="K_chnl_dom"/>
</dbReference>
<keyword evidence="2" id="KW-0472">Membrane</keyword>
<dbReference type="AlphaFoldDB" id="A0AAV3UES4"/>
<dbReference type="InterPro" id="IPR036291">
    <property type="entry name" value="NAD(P)-bd_dom_sf"/>
</dbReference>
<dbReference type="Gene3D" id="1.10.287.70">
    <property type="match status" value="1"/>
</dbReference>
<dbReference type="SUPFAM" id="SSF81324">
    <property type="entry name" value="Voltage-gated potassium channels"/>
    <property type="match status" value="1"/>
</dbReference>
<feature type="domain" description="RCK N-terminal" evidence="3">
    <location>
        <begin position="227"/>
        <end position="343"/>
    </location>
</feature>
<dbReference type="EMBL" id="BAABKX010000001">
    <property type="protein sequence ID" value="GAA5046080.1"/>
    <property type="molecule type" value="Genomic_DNA"/>
</dbReference>
<feature type="transmembrane region" description="Helical" evidence="2">
    <location>
        <begin position="36"/>
        <end position="59"/>
    </location>
</feature>
<feature type="transmembrane region" description="Helical" evidence="2">
    <location>
        <begin position="66"/>
        <end position="83"/>
    </location>
</feature>